<keyword evidence="2" id="KW-0804">Transcription</keyword>
<dbReference type="Proteomes" id="UP001328107">
    <property type="component" value="Unassembled WGS sequence"/>
</dbReference>
<dbReference type="AlphaFoldDB" id="A0AAN5C5S9"/>
<dbReference type="GO" id="GO:0005634">
    <property type="term" value="C:nucleus"/>
    <property type="evidence" value="ECO:0007669"/>
    <property type="project" value="TreeGrafter"/>
</dbReference>
<keyword evidence="3" id="KW-0675">Receptor</keyword>
<organism evidence="5 6">
    <name type="scientific">Pristionchus mayeri</name>
    <dbReference type="NCBI Taxonomy" id="1317129"/>
    <lineage>
        <taxon>Eukaryota</taxon>
        <taxon>Metazoa</taxon>
        <taxon>Ecdysozoa</taxon>
        <taxon>Nematoda</taxon>
        <taxon>Chromadorea</taxon>
        <taxon>Rhabditida</taxon>
        <taxon>Rhabditina</taxon>
        <taxon>Diplogasteromorpha</taxon>
        <taxon>Diplogasteroidea</taxon>
        <taxon>Neodiplogasteridae</taxon>
        <taxon>Pristionchus</taxon>
    </lineage>
</organism>
<evidence type="ECO:0000313" key="5">
    <source>
        <dbReference type="EMBL" id="GMR30004.1"/>
    </source>
</evidence>
<dbReference type="InterPro" id="IPR000536">
    <property type="entry name" value="Nucl_hrmn_rcpt_lig-bd"/>
</dbReference>
<dbReference type="PANTHER" id="PTHR46011:SF6">
    <property type="entry name" value="HIGH ZINC ACTIVATED NUCLEAR RECEPTOR PROTEIN"/>
    <property type="match status" value="1"/>
</dbReference>
<dbReference type="PANTHER" id="PTHR46011">
    <property type="entry name" value="NUCLEAR HORMONE RECEPTOR FAMILY MEMBER NHR-86-RELATED"/>
    <property type="match status" value="1"/>
</dbReference>
<keyword evidence="6" id="KW-1185">Reference proteome</keyword>
<evidence type="ECO:0000256" key="2">
    <source>
        <dbReference type="ARBA" id="ARBA00023163"/>
    </source>
</evidence>
<dbReference type="EMBL" id="BTRK01000001">
    <property type="protein sequence ID" value="GMR30004.1"/>
    <property type="molecule type" value="Genomic_DNA"/>
</dbReference>
<evidence type="ECO:0000259" key="4">
    <source>
        <dbReference type="Pfam" id="PF00104"/>
    </source>
</evidence>
<dbReference type="InterPro" id="IPR035500">
    <property type="entry name" value="NHR-like_dom_sf"/>
</dbReference>
<dbReference type="SUPFAM" id="SSF48508">
    <property type="entry name" value="Nuclear receptor ligand-binding domain"/>
    <property type="match status" value="1"/>
</dbReference>
<keyword evidence="1" id="KW-0805">Transcription regulation</keyword>
<sequence>MGSVLTVVDMNDDDQCLSEDEGGNHRELMKESGRDYMLHHLALITPIFKKAQISRTELYALLALTLCETDTSSGVSSHVISELDELRREVLHDLQRHYKEEMGLDDFSMRLGNLMTINHCIRECGALFDAYFRMHTTVFDQYGAIKDIFL</sequence>
<dbReference type="Gene3D" id="1.10.565.10">
    <property type="entry name" value="Retinoid X Receptor"/>
    <property type="match status" value="1"/>
</dbReference>
<accession>A0AAN5C5S9</accession>
<evidence type="ECO:0000256" key="3">
    <source>
        <dbReference type="ARBA" id="ARBA00023170"/>
    </source>
</evidence>
<dbReference type="Pfam" id="PF00104">
    <property type="entry name" value="Hormone_recep"/>
    <property type="match status" value="1"/>
</dbReference>
<comment type="caution">
    <text evidence="5">The sequence shown here is derived from an EMBL/GenBank/DDBJ whole genome shotgun (WGS) entry which is preliminary data.</text>
</comment>
<evidence type="ECO:0000256" key="1">
    <source>
        <dbReference type="ARBA" id="ARBA00023015"/>
    </source>
</evidence>
<reference evidence="6" key="1">
    <citation type="submission" date="2022-10" db="EMBL/GenBank/DDBJ databases">
        <title>Genome assembly of Pristionchus species.</title>
        <authorList>
            <person name="Yoshida K."/>
            <person name="Sommer R.J."/>
        </authorList>
    </citation>
    <scope>NUCLEOTIDE SEQUENCE [LARGE SCALE GENOMIC DNA]</scope>
    <source>
        <strain evidence="6">RS5460</strain>
    </source>
</reference>
<gene>
    <name evidence="5" type="ORF">PMAYCL1PPCAC_00199</name>
</gene>
<protein>
    <recommendedName>
        <fullName evidence="4">NR LBD domain-containing protein</fullName>
    </recommendedName>
</protein>
<name>A0AAN5C5S9_9BILA</name>
<dbReference type="GO" id="GO:0003700">
    <property type="term" value="F:DNA-binding transcription factor activity"/>
    <property type="evidence" value="ECO:0007669"/>
    <property type="project" value="TreeGrafter"/>
</dbReference>
<proteinExistence type="predicted"/>
<feature type="domain" description="NR LBD" evidence="4">
    <location>
        <begin position="30"/>
        <end position="123"/>
    </location>
</feature>
<evidence type="ECO:0000313" key="6">
    <source>
        <dbReference type="Proteomes" id="UP001328107"/>
    </source>
</evidence>